<feature type="domain" description="Translocation and assembly module TamB C-terminal" evidence="5">
    <location>
        <begin position="991"/>
        <end position="1250"/>
    </location>
</feature>
<proteinExistence type="predicted"/>
<dbReference type="GO" id="GO:0009306">
    <property type="term" value="P:protein secretion"/>
    <property type="evidence" value="ECO:0007669"/>
    <property type="project" value="InterPro"/>
</dbReference>
<evidence type="ECO:0000256" key="1">
    <source>
        <dbReference type="ARBA" id="ARBA00004167"/>
    </source>
</evidence>
<protein>
    <recommendedName>
        <fullName evidence="5">Translocation and assembly module TamB C-terminal domain-containing protein</fullName>
    </recommendedName>
</protein>
<accession>A0A518BKZ2</accession>
<organism evidence="6 7">
    <name type="scientific">Engelhardtia mirabilis</name>
    <dbReference type="NCBI Taxonomy" id="2528011"/>
    <lineage>
        <taxon>Bacteria</taxon>
        <taxon>Pseudomonadati</taxon>
        <taxon>Planctomycetota</taxon>
        <taxon>Planctomycetia</taxon>
        <taxon>Planctomycetia incertae sedis</taxon>
        <taxon>Engelhardtia</taxon>
    </lineage>
</organism>
<evidence type="ECO:0000313" key="7">
    <source>
        <dbReference type="Proteomes" id="UP000316921"/>
    </source>
</evidence>
<keyword evidence="7" id="KW-1185">Reference proteome</keyword>
<dbReference type="RefSeq" id="WP_145065973.1">
    <property type="nucleotide sequence ID" value="NZ_CP036287.1"/>
</dbReference>
<name>A0A518BKZ2_9BACT</name>
<dbReference type="KEGG" id="pbap:Pla133_27240"/>
<keyword evidence="3" id="KW-1133">Transmembrane helix</keyword>
<keyword evidence="2" id="KW-0812">Transmembrane</keyword>
<evidence type="ECO:0000259" key="5">
    <source>
        <dbReference type="Pfam" id="PF04357"/>
    </source>
</evidence>
<reference evidence="6 7" key="1">
    <citation type="submission" date="2019-02" db="EMBL/GenBank/DDBJ databases">
        <title>Deep-cultivation of Planctomycetes and their phenomic and genomic characterization uncovers novel biology.</title>
        <authorList>
            <person name="Wiegand S."/>
            <person name="Jogler M."/>
            <person name="Boedeker C."/>
            <person name="Pinto D."/>
            <person name="Vollmers J."/>
            <person name="Rivas-Marin E."/>
            <person name="Kohn T."/>
            <person name="Peeters S.H."/>
            <person name="Heuer A."/>
            <person name="Rast P."/>
            <person name="Oberbeckmann S."/>
            <person name="Bunk B."/>
            <person name="Jeske O."/>
            <person name="Meyerdierks A."/>
            <person name="Storesund J.E."/>
            <person name="Kallscheuer N."/>
            <person name="Luecker S."/>
            <person name="Lage O.M."/>
            <person name="Pohl T."/>
            <person name="Merkel B.J."/>
            <person name="Hornburger P."/>
            <person name="Mueller R.-W."/>
            <person name="Bruemmer F."/>
            <person name="Labrenz M."/>
            <person name="Spormann A.M."/>
            <person name="Op den Camp H."/>
            <person name="Overmann J."/>
            <person name="Amann R."/>
            <person name="Jetten M.S.M."/>
            <person name="Mascher T."/>
            <person name="Medema M.H."/>
            <person name="Devos D.P."/>
            <person name="Kaster A.-K."/>
            <person name="Ovreas L."/>
            <person name="Rohde M."/>
            <person name="Galperin M.Y."/>
            <person name="Jogler C."/>
        </authorList>
    </citation>
    <scope>NUCLEOTIDE SEQUENCE [LARGE SCALE GENOMIC DNA]</scope>
    <source>
        <strain evidence="6 7">Pla133</strain>
    </source>
</reference>
<gene>
    <name evidence="6" type="ORF">Pla133_27240</name>
</gene>
<dbReference type="EMBL" id="CP036287">
    <property type="protein sequence ID" value="QDU67636.1"/>
    <property type="molecule type" value="Genomic_DNA"/>
</dbReference>
<dbReference type="Pfam" id="PF04357">
    <property type="entry name" value="TamB"/>
    <property type="match status" value="1"/>
</dbReference>
<dbReference type="GO" id="GO:0005886">
    <property type="term" value="C:plasma membrane"/>
    <property type="evidence" value="ECO:0007669"/>
    <property type="project" value="InterPro"/>
</dbReference>
<dbReference type="InterPro" id="IPR007452">
    <property type="entry name" value="TamB_C"/>
</dbReference>
<evidence type="ECO:0000256" key="2">
    <source>
        <dbReference type="ARBA" id="ARBA00022692"/>
    </source>
</evidence>
<evidence type="ECO:0000256" key="4">
    <source>
        <dbReference type="ARBA" id="ARBA00023136"/>
    </source>
</evidence>
<evidence type="ECO:0000256" key="3">
    <source>
        <dbReference type="ARBA" id="ARBA00022989"/>
    </source>
</evidence>
<evidence type="ECO:0000313" key="6">
    <source>
        <dbReference type="EMBL" id="QDU67636.1"/>
    </source>
</evidence>
<keyword evidence="4" id="KW-0472">Membrane</keyword>
<comment type="subcellular location">
    <subcellularLocation>
        <location evidence="1">Membrane</location>
        <topology evidence="1">Single-pass membrane protein</topology>
    </subcellularLocation>
</comment>
<sequence length="1317" mass="138592">MEELDPPAPRRPFWRRRLVRLALLAGLLGGVLYVARDRLVWTPLARMGASWVASETGLELSFERLSARGVSRVELEGIELHDRTHSPPRVEGRLGRVELSLQPWALLRGDLKGLVEAVAEDGSVDINLPAFGGGDGEAAPLRPSDLPPVTLRQIDLTLTLEGDRRVEVDQLYARVGEQGVARHIELGAASLRVTAARAPLWSGADLALQAHWEPEELAVSSLAVAGLERELDLRLGFDAAGAPSRLLLQLPMQGGSLLARTALVDGAPAPIGCELSISSLRDLLEAELPWARALADLELALPAPLTGLDGALSFDGRVDPRSGDVDGKLTLAGLTHDAWPALELEGNSDLAFADYRLRLEGARLVPAEGTGIDIARLELDLAHASPLAILTSADGSARLSVQSDSELWSLPQLASVPHTAIEASAHTDMGRAGFSFEQLSLTITGAAFRLDSGELELVQAADGAAAWRHAFDGHLQIDDLAALVSQWGVEPPLGGSGSGRLSSAGIGLDLDALLDGSFDELDLSRWLPDAQQSPRAEFALRLRPTDGPGLSLDVLQAELTTDEDLASFAGSVTIPFDDPLSAQIDAMDGWARAAHLAHWSPNLPDFAAEVSVGGSGPLSAPKLRLGLGWRDPLRPESLSGDAIADWTGSELLIEQAGVRVEGARVEAAGSLTPTAGGGFDAQVVTLRFSTDVGAMALTAPAALRLTAGGELELEPFALSGSAGELTVERSDVGDWLATLEGVPVGDLATPWLPHGLQLGILDGSIELRGDSDHRTLAGDLTLGAPRWRGNLPDRGGVPEAAELAATLVEARFALEVEAGQGPSGTVELALDGLGSAGIWPGVTSVGTGGSAHLALALSEGGDLRTDLTIALDDRADLTITGGATLIEDSSGWPDPTQIGATELDLTGHGRLATLGALSGRIPGLRVVEGAFDFADLTVAGTLAAPEVEFHGELIDGQLRFDNGLPPIRGLAGPVALEAGRVQLTDLSGEAGAAPLHLSGSVTLAADPVLDLTLAGENLLLLRQPDLTVRADVDLELTGPLSGALLSGSTLLRNSRYTRDVDFFGIRGGASRPSVGGRGFELFRLRQPPLSNLRFDVAVSGAPGEPFVVQTNVVRGTLRPDLRLQGRGEAPQLVGNVYVDPTRVTLPSTKLRTTGGTIRFDPANPFVPQIDLRGQTRMRGYDLSVAVTGDYDSPEIVVSTVPPMSDRDALLLLATGQLPEAALTASGGVQTAQMLAVFLAQDIGSQFFGASSEGDDGLMDRFEAYVGRDVSKNGLETVEMRFRLLEDWLVEGDSVYLAGERDAYEDVNGGVRLVFRFR</sequence>
<dbReference type="Proteomes" id="UP000316921">
    <property type="component" value="Chromosome"/>
</dbReference>